<proteinExistence type="inferred from homology"/>
<keyword evidence="6 8" id="KW-0472">Membrane</keyword>
<feature type="transmembrane region" description="Helical" evidence="8">
    <location>
        <begin position="174"/>
        <end position="193"/>
    </location>
</feature>
<gene>
    <name evidence="10" type="ORF">HDF16_002732</name>
</gene>
<keyword evidence="5 8" id="KW-1133">Transmembrane helix</keyword>
<evidence type="ECO:0000256" key="8">
    <source>
        <dbReference type="SAM" id="Phobius"/>
    </source>
</evidence>
<dbReference type="InterPro" id="IPR050820">
    <property type="entry name" value="MFS_Sugar_Transporter"/>
</dbReference>
<dbReference type="SUPFAM" id="SSF103473">
    <property type="entry name" value="MFS general substrate transporter"/>
    <property type="match status" value="1"/>
</dbReference>
<dbReference type="EMBL" id="JACHIP010000003">
    <property type="protein sequence ID" value="MBB5058026.1"/>
    <property type="molecule type" value="Genomic_DNA"/>
</dbReference>
<organism evidence="10 11">
    <name type="scientific">Granulicella aggregans</name>
    <dbReference type="NCBI Taxonomy" id="474949"/>
    <lineage>
        <taxon>Bacteria</taxon>
        <taxon>Pseudomonadati</taxon>
        <taxon>Acidobacteriota</taxon>
        <taxon>Terriglobia</taxon>
        <taxon>Terriglobales</taxon>
        <taxon>Acidobacteriaceae</taxon>
        <taxon>Granulicella</taxon>
    </lineage>
</organism>
<feature type="transmembrane region" description="Helical" evidence="8">
    <location>
        <begin position="43"/>
        <end position="67"/>
    </location>
</feature>
<dbReference type="Pfam" id="PF00083">
    <property type="entry name" value="Sugar_tr"/>
    <property type="match status" value="1"/>
</dbReference>
<evidence type="ECO:0000256" key="1">
    <source>
        <dbReference type="ARBA" id="ARBA00004141"/>
    </source>
</evidence>
<dbReference type="PROSITE" id="PS50850">
    <property type="entry name" value="MFS"/>
    <property type="match status" value="1"/>
</dbReference>
<evidence type="ECO:0000313" key="10">
    <source>
        <dbReference type="EMBL" id="MBB5058026.1"/>
    </source>
</evidence>
<keyword evidence="4 8" id="KW-0812">Transmembrane</keyword>
<feature type="transmembrane region" description="Helical" evidence="8">
    <location>
        <begin position="105"/>
        <end position="126"/>
    </location>
</feature>
<reference evidence="10 11" key="1">
    <citation type="submission" date="2020-08" db="EMBL/GenBank/DDBJ databases">
        <title>Genomic Encyclopedia of Type Strains, Phase IV (KMG-V): Genome sequencing to study the core and pangenomes of soil and plant-associated prokaryotes.</title>
        <authorList>
            <person name="Whitman W."/>
        </authorList>
    </citation>
    <scope>NUCLEOTIDE SEQUENCE [LARGE SCALE GENOMIC DNA]</scope>
    <source>
        <strain evidence="10 11">M8UP14</strain>
    </source>
</reference>
<dbReference type="RefSeq" id="WP_184217251.1">
    <property type="nucleotide sequence ID" value="NZ_JACHIP010000003.1"/>
</dbReference>
<keyword evidence="11" id="KW-1185">Reference proteome</keyword>
<evidence type="ECO:0000256" key="5">
    <source>
        <dbReference type="ARBA" id="ARBA00022989"/>
    </source>
</evidence>
<sequence>MEKTVKLNSLVILSTAVAALGGLLLGFDTAVIAGTTHGLTQAFSLTPITLGVTVSCALWGTVCGGFFASPLAQRYGARFGLAIMAVLYILSAVGCALAWSWSSFVIFRVIGGLGIGGSSVISPMYIADIAPKQWRGRLVACFQFTVVAGILIAYASNAAIASVAAFHIHGEWRFELGAAALPAVVFLVTLFAVPESPRWLLFRGSIEEARTVLDLMGAADPASEIDRMVEAIKYSETGGNRSLFSRPHRKLIFIAISIGVLNQFSGINAILYYLNDIFAQAGFTAASANVQAVAIGTANLLFTVLAMFLIDLAGRRFLLLLGAAGTAVCLLAIAIVFATQQHKSALLWLLIAYIAFFAVSQGTVVWVYLSEIFPPGIREKGQSLGTLSLWLTNGLIAGVYPKIASVAGQYPFFLFSAMMVVQFFLTLFVFPETKGLSLESSSERFSGS</sequence>
<comment type="subcellular location">
    <subcellularLocation>
        <location evidence="1">Membrane</location>
        <topology evidence="1">Multi-pass membrane protein</topology>
    </subcellularLocation>
</comment>
<evidence type="ECO:0000259" key="9">
    <source>
        <dbReference type="PROSITE" id="PS50850"/>
    </source>
</evidence>
<comment type="similarity">
    <text evidence="2 7">Belongs to the major facilitator superfamily. Sugar transporter (TC 2.A.1.1) family.</text>
</comment>
<evidence type="ECO:0000313" key="11">
    <source>
        <dbReference type="Proteomes" id="UP000540989"/>
    </source>
</evidence>
<name>A0A7W7ZDQ5_9BACT</name>
<dbReference type="GO" id="GO:0022857">
    <property type="term" value="F:transmembrane transporter activity"/>
    <property type="evidence" value="ECO:0007669"/>
    <property type="project" value="InterPro"/>
</dbReference>
<comment type="caution">
    <text evidence="10">The sequence shown here is derived from an EMBL/GenBank/DDBJ whole genome shotgun (WGS) entry which is preliminary data.</text>
</comment>
<evidence type="ECO:0000256" key="4">
    <source>
        <dbReference type="ARBA" id="ARBA00022692"/>
    </source>
</evidence>
<feature type="transmembrane region" description="Helical" evidence="8">
    <location>
        <begin position="412"/>
        <end position="430"/>
    </location>
</feature>
<dbReference type="InterPro" id="IPR020846">
    <property type="entry name" value="MFS_dom"/>
</dbReference>
<dbReference type="InterPro" id="IPR005829">
    <property type="entry name" value="Sugar_transporter_CS"/>
</dbReference>
<feature type="transmembrane region" description="Helical" evidence="8">
    <location>
        <begin position="79"/>
        <end position="99"/>
    </location>
</feature>
<dbReference type="NCBIfam" id="TIGR00879">
    <property type="entry name" value="SP"/>
    <property type="match status" value="1"/>
</dbReference>
<protein>
    <submittedName>
        <fullName evidence="10">Sugar porter (SP) family MFS transporter</fullName>
    </submittedName>
</protein>
<dbReference type="PRINTS" id="PR00171">
    <property type="entry name" value="SUGRTRNSPORT"/>
</dbReference>
<dbReference type="InterPro" id="IPR003663">
    <property type="entry name" value="Sugar/inositol_transpt"/>
</dbReference>
<evidence type="ECO:0000256" key="7">
    <source>
        <dbReference type="RuleBase" id="RU003346"/>
    </source>
</evidence>
<dbReference type="PROSITE" id="PS00216">
    <property type="entry name" value="SUGAR_TRANSPORT_1"/>
    <property type="match status" value="1"/>
</dbReference>
<feature type="transmembrane region" description="Helical" evidence="8">
    <location>
        <begin position="138"/>
        <end position="168"/>
    </location>
</feature>
<evidence type="ECO:0000256" key="3">
    <source>
        <dbReference type="ARBA" id="ARBA00022448"/>
    </source>
</evidence>
<feature type="domain" description="Major facilitator superfamily (MFS) profile" evidence="9">
    <location>
        <begin position="14"/>
        <end position="434"/>
    </location>
</feature>
<evidence type="ECO:0000256" key="2">
    <source>
        <dbReference type="ARBA" id="ARBA00010992"/>
    </source>
</evidence>
<evidence type="ECO:0000256" key="6">
    <source>
        <dbReference type="ARBA" id="ARBA00023136"/>
    </source>
</evidence>
<dbReference type="AlphaFoldDB" id="A0A7W7ZDQ5"/>
<feature type="transmembrane region" description="Helical" evidence="8">
    <location>
        <begin position="317"/>
        <end position="339"/>
    </location>
</feature>
<dbReference type="InterPro" id="IPR036259">
    <property type="entry name" value="MFS_trans_sf"/>
</dbReference>
<keyword evidence="3 7" id="KW-0813">Transport</keyword>
<dbReference type="PANTHER" id="PTHR48023">
    <property type="entry name" value="D-XYLOSE-PROTON SYMPORTER-LIKE 2"/>
    <property type="match status" value="1"/>
</dbReference>
<dbReference type="Gene3D" id="1.20.1250.20">
    <property type="entry name" value="MFS general substrate transporter like domains"/>
    <property type="match status" value="1"/>
</dbReference>
<dbReference type="InterPro" id="IPR005828">
    <property type="entry name" value="MFS_sugar_transport-like"/>
</dbReference>
<accession>A0A7W7ZDQ5</accession>
<feature type="transmembrane region" description="Helical" evidence="8">
    <location>
        <begin position="286"/>
        <end position="310"/>
    </location>
</feature>
<feature type="transmembrane region" description="Helical" evidence="8">
    <location>
        <begin position="345"/>
        <end position="369"/>
    </location>
</feature>
<dbReference type="GO" id="GO:0016020">
    <property type="term" value="C:membrane"/>
    <property type="evidence" value="ECO:0007669"/>
    <property type="project" value="UniProtKB-SubCell"/>
</dbReference>
<feature type="transmembrane region" description="Helical" evidence="8">
    <location>
        <begin position="251"/>
        <end position="274"/>
    </location>
</feature>
<dbReference type="Proteomes" id="UP000540989">
    <property type="component" value="Unassembled WGS sequence"/>
</dbReference>
<dbReference type="PANTHER" id="PTHR48023:SF4">
    <property type="entry name" value="D-XYLOSE-PROTON SYMPORTER-LIKE 2"/>
    <property type="match status" value="1"/>
</dbReference>